<dbReference type="Proteomes" id="UP000034189">
    <property type="component" value="Chromosome"/>
</dbReference>
<dbReference type="RefSeq" id="WP_046724539.1">
    <property type="nucleotide sequence ID" value="NZ_CP011114.1"/>
</dbReference>
<dbReference type="SUPFAM" id="SSF50370">
    <property type="entry name" value="Ricin B-like lectins"/>
    <property type="match status" value="1"/>
</dbReference>
<accession>A0A0F7CKN4</accession>
<dbReference type="AlphaFoldDB" id="A0A0F7CKN4"/>
<dbReference type="CDD" id="cd00161">
    <property type="entry name" value="beta-trefoil_Ricin-like"/>
    <property type="match status" value="1"/>
</dbReference>
<evidence type="ECO:0000313" key="3">
    <source>
        <dbReference type="Proteomes" id="UP000034189"/>
    </source>
</evidence>
<name>A0A0F7CKN4_PAEDU</name>
<dbReference type="InterPro" id="IPR000772">
    <property type="entry name" value="Ricin_B_lectin"/>
</dbReference>
<reference evidence="2 3" key="2">
    <citation type="journal article" date="2016" name="Genome Announc.">
        <title>Genome Sequence of a Gram-Positive Diazotroph, Paenibacillus durus Type Strain ATCC 35681.</title>
        <authorList>
            <person name="Halim M.A."/>
            <person name="Rahman A.Y."/>
            <person name="Sim K.S."/>
            <person name="Yam H.C."/>
            <person name="Rahim A.A."/>
            <person name="Ghazali A.H."/>
            <person name="Najimudin N."/>
        </authorList>
    </citation>
    <scope>NUCLEOTIDE SEQUENCE [LARGE SCALE GENOMIC DNA]</scope>
    <source>
        <strain evidence="2 3">ATCC 35681</strain>
    </source>
</reference>
<dbReference type="SMART" id="SM00458">
    <property type="entry name" value="RICIN"/>
    <property type="match status" value="1"/>
</dbReference>
<dbReference type="HOGENOM" id="CLU_063653_0_0_9"/>
<dbReference type="InterPro" id="IPR035992">
    <property type="entry name" value="Ricin_B-like_lectins"/>
</dbReference>
<proteinExistence type="predicted"/>
<dbReference type="PATRIC" id="fig|1333534.5.peg.5372"/>
<dbReference type="Pfam" id="PF00652">
    <property type="entry name" value="Ricin_B_lectin"/>
    <property type="match status" value="1"/>
</dbReference>
<dbReference type="Pfam" id="PF05431">
    <property type="entry name" value="Toxin_10"/>
    <property type="match status" value="1"/>
</dbReference>
<evidence type="ECO:0000259" key="1">
    <source>
        <dbReference type="SMART" id="SM00458"/>
    </source>
</evidence>
<organism evidence="2 3">
    <name type="scientific">Paenibacillus durus ATCC 35681</name>
    <dbReference type="NCBI Taxonomy" id="1333534"/>
    <lineage>
        <taxon>Bacteria</taxon>
        <taxon>Bacillati</taxon>
        <taxon>Bacillota</taxon>
        <taxon>Bacilli</taxon>
        <taxon>Bacillales</taxon>
        <taxon>Paenibacillaceae</taxon>
        <taxon>Paenibacillus</taxon>
    </lineage>
</organism>
<dbReference type="InterPro" id="IPR008872">
    <property type="entry name" value="Toxin_P42"/>
</dbReference>
<feature type="domain" description="Ricin B lectin" evidence="1">
    <location>
        <begin position="5"/>
        <end position="136"/>
    </location>
</feature>
<sequence length="350" mass="40216">MPNQNQFYKVVNKKKGLVQDYGYPEDGKEITLYPWHGGDNQRWMFVPLNNNYYAIVNKKKGLVQDYGYPEDGKEITLYPWHGGDNQQWFLHDLEGGYKKITNKKKGLVQDYGYPEDGKEITLYPWHGGDNQRWLPEAVESFNLPSVPTYPVPAVPQYGNINDVLPEFTDKVTTQYTLAPFIAVDDPYYSDGQQQIKTNPYYLYIRKQYWKRVASHTLAPNETHKYIQTTGMTQEDQNLVSKTVGHTIGVDVGFQFGKAEKSHSSASLSYQYTTQLATHESHTTTQMTEETKELSIFNSNPYIVAWTKYVLVSEYSVQRSDGTLVREPWTVTDPNTTSSSYYPPTANLLDN</sequence>
<dbReference type="Gene3D" id="2.80.10.50">
    <property type="match status" value="2"/>
</dbReference>
<evidence type="ECO:0000313" key="2">
    <source>
        <dbReference type="EMBL" id="AKG37966.1"/>
    </source>
</evidence>
<gene>
    <name evidence="2" type="ORF">VK70_24555</name>
</gene>
<reference evidence="2 3" key="1">
    <citation type="submission" date="2015-03" db="EMBL/GenBank/DDBJ databases">
        <authorList>
            <person name="Abdul Halim M."/>
        </authorList>
    </citation>
    <scope>NUCLEOTIDE SEQUENCE [LARGE SCALE GENOMIC DNA]</scope>
    <source>
        <strain evidence="2 3">ATCC 35681</strain>
    </source>
</reference>
<dbReference type="PROSITE" id="PS50231">
    <property type="entry name" value="RICIN_B_LECTIN"/>
    <property type="match status" value="1"/>
</dbReference>
<dbReference type="OrthoDB" id="2576162at2"/>
<protein>
    <recommendedName>
        <fullName evidence="1">Ricin B lectin domain-containing protein</fullName>
    </recommendedName>
</protein>
<dbReference type="GO" id="GO:0090729">
    <property type="term" value="F:toxin activity"/>
    <property type="evidence" value="ECO:0007669"/>
    <property type="project" value="InterPro"/>
</dbReference>
<dbReference type="EMBL" id="CP011114">
    <property type="protein sequence ID" value="AKG37966.1"/>
    <property type="molecule type" value="Genomic_DNA"/>
</dbReference>